<protein>
    <submittedName>
        <fullName evidence="8">EscS/YscS/HrcS family type III secretion system export apparatus protein</fullName>
    </submittedName>
</protein>
<keyword evidence="4 7" id="KW-0812">Transmembrane</keyword>
<feature type="transmembrane region" description="Helical" evidence="7">
    <location>
        <begin position="20"/>
        <end position="41"/>
    </location>
</feature>
<dbReference type="STRING" id="1817772.A2527_03210"/>
<dbReference type="GO" id="GO:0009306">
    <property type="term" value="P:protein secretion"/>
    <property type="evidence" value="ECO:0007669"/>
    <property type="project" value="InterPro"/>
</dbReference>
<evidence type="ECO:0000313" key="9">
    <source>
        <dbReference type="Proteomes" id="UP000178449"/>
    </source>
</evidence>
<keyword evidence="5 7" id="KW-1133">Transmembrane helix</keyword>
<keyword evidence="6 7" id="KW-0472">Membrane</keyword>
<evidence type="ECO:0000256" key="3">
    <source>
        <dbReference type="ARBA" id="ARBA00022475"/>
    </source>
</evidence>
<dbReference type="Pfam" id="PF01313">
    <property type="entry name" value="Bac_export_3"/>
    <property type="match status" value="1"/>
</dbReference>
<feature type="transmembrane region" description="Helical" evidence="7">
    <location>
        <begin position="48"/>
        <end position="70"/>
    </location>
</feature>
<proteinExistence type="inferred from homology"/>
<dbReference type="PIRSF" id="PIRSF004669">
    <property type="entry name" value="FliQ"/>
    <property type="match status" value="1"/>
</dbReference>
<evidence type="ECO:0000256" key="7">
    <source>
        <dbReference type="SAM" id="Phobius"/>
    </source>
</evidence>
<gene>
    <name evidence="8" type="ORF">A2527_03210</name>
</gene>
<evidence type="ECO:0000313" key="8">
    <source>
        <dbReference type="EMBL" id="OGG96581.1"/>
    </source>
</evidence>
<dbReference type="EMBL" id="MFNE01000010">
    <property type="protein sequence ID" value="OGG96581.1"/>
    <property type="molecule type" value="Genomic_DNA"/>
</dbReference>
<reference evidence="8 9" key="1">
    <citation type="journal article" date="2016" name="Nat. Commun.">
        <title>Thousands of microbial genomes shed light on interconnected biogeochemical processes in an aquifer system.</title>
        <authorList>
            <person name="Anantharaman K."/>
            <person name="Brown C.T."/>
            <person name="Hug L.A."/>
            <person name="Sharon I."/>
            <person name="Castelle C.J."/>
            <person name="Probst A.J."/>
            <person name="Thomas B.C."/>
            <person name="Singh A."/>
            <person name="Wilkins M.J."/>
            <person name="Karaoz U."/>
            <person name="Brodie E.L."/>
            <person name="Williams K.H."/>
            <person name="Hubbard S.S."/>
            <person name="Banfield J.F."/>
        </authorList>
    </citation>
    <scope>NUCLEOTIDE SEQUENCE [LARGE SCALE GENOMIC DNA]</scope>
</reference>
<dbReference type="Proteomes" id="UP000178449">
    <property type="component" value="Unassembled WGS sequence"/>
</dbReference>
<keyword evidence="3" id="KW-1003">Cell membrane</keyword>
<dbReference type="GO" id="GO:0005886">
    <property type="term" value="C:plasma membrane"/>
    <property type="evidence" value="ECO:0007669"/>
    <property type="project" value="UniProtKB-SubCell"/>
</dbReference>
<name>A0A1F6GEP4_9PROT</name>
<dbReference type="PANTHER" id="PTHR34040">
    <property type="entry name" value="FLAGELLAR BIOSYNTHETIC PROTEIN FLIQ"/>
    <property type="match status" value="1"/>
</dbReference>
<dbReference type="PANTHER" id="PTHR34040:SF2">
    <property type="entry name" value="FLAGELLAR BIOSYNTHETIC PROTEIN FLIQ"/>
    <property type="match status" value="1"/>
</dbReference>
<evidence type="ECO:0000256" key="4">
    <source>
        <dbReference type="ARBA" id="ARBA00022692"/>
    </source>
</evidence>
<comment type="similarity">
    <text evidence="2">Belongs to the FliQ/MopD/SpaQ family.</text>
</comment>
<accession>A0A1F6GEP4</accession>
<dbReference type="PRINTS" id="PR00952">
    <property type="entry name" value="TYPE3IMQPROT"/>
</dbReference>
<evidence type="ECO:0000256" key="5">
    <source>
        <dbReference type="ARBA" id="ARBA00022989"/>
    </source>
</evidence>
<comment type="subcellular location">
    <subcellularLocation>
        <location evidence="1">Cell membrane</location>
        <topology evidence="1">Multi-pass membrane protein</topology>
    </subcellularLocation>
</comment>
<evidence type="ECO:0000256" key="1">
    <source>
        <dbReference type="ARBA" id="ARBA00004651"/>
    </source>
</evidence>
<evidence type="ECO:0000256" key="2">
    <source>
        <dbReference type="ARBA" id="ARBA00006156"/>
    </source>
</evidence>
<comment type="caution">
    <text evidence="8">The sequence shown here is derived from an EMBL/GenBank/DDBJ whole genome shotgun (WGS) entry which is preliminary data.</text>
</comment>
<sequence>MTPEFVTSFAAEAILVAVKLSAPLLLVALILGLAVSVFQAVTQIQEMTLAIIPKMIGVALVLVLFLPWFLSTASEYFIKIFSSLPFYMGITG</sequence>
<dbReference type="InterPro" id="IPR002191">
    <property type="entry name" value="Bac_export_3"/>
</dbReference>
<organism evidence="8 9">
    <name type="scientific">Candidatus Lambdaproteobacteria bacterium RIFOXYD2_FULL_50_16</name>
    <dbReference type="NCBI Taxonomy" id="1817772"/>
    <lineage>
        <taxon>Bacteria</taxon>
        <taxon>Pseudomonadati</taxon>
        <taxon>Pseudomonadota</taxon>
        <taxon>Candidatus Lambdaproteobacteria</taxon>
    </lineage>
</organism>
<dbReference type="AlphaFoldDB" id="A0A1F6GEP4"/>
<evidence type="ECO:0000256" key="6">
    <source>
        <dbReference type="ARBA" id="ARBA00023136"/>
    </source>
</evidence>